<dbReference type="PROSITE" id="PS50005">
    <property type="entry name" value="TPR"/>
    <property type="match status" value="1"/>
</dbReference>
<evidence type="ECO:0000256" key="1">
    <source>
        <dbReference type="ARBA" id="ARBA00022737"/>
    </source>
</evidence>
<protein>
    <recommendedName>
        <fullName evidence="7">Kinesin light chain</fullName>
    </recommendedName>
</protein>
<evidence type="ECO:0000313" key="5">
    <source>
        <dbReference type="EMBL" id="CAJ1945509.1"/>
    </source>
</evidence>
<keyword evidence="1" id="KW-0677">Repeat</keyword>
<comment type="caution">
    <text evidence="5">The sequence shown here is derived from an EMBL/GenBank/DDBJ whole genome shotgun (WGS) entry which is preliminary data.</text>
</comment>
<reference evidence="5" key="1">
    <citation type="submission" date="2023-08" db="EMBL/GenBank/DDBJ databases">
        <authorList>
            <person name="Audoor S."/>
            <person name="Bilcke G."/>
        </authorList>
    </citation>
    <scope>NUCLEOTIDE SEQUENCE</scope>
</reference>
<evidence type="ECO:0000256" key="4">
    <source>
        <dbReference type="SAM" id="MobiDB-lite"/>
    </source>
</evidence>
<dbReference type="EMBL" id="CAKOGP040001446">
    <property type="protein sequence ID" value="CAJ1945509.1"/>
    <property type="molecule type" value="Genomic_DNA"/>
</dbReference>
<dbReference type="Pfam" id="PF13424">
    <property type="entry name" value="TPR_12"/>
    <property type="match status" value="3"/>
</dbReference>
<dbReference type="InterPro" id="IPR019734">
    <property type="entry name" value="TPR_rpt"/>
</dbReference>
<feature type="repeat" description="TPR" evidence="3">
    <location>
        <begin position="33"/>
        <end position="66"/>
    </location>
</feature>
<evidence type="ECO:0000256" key="3">
    <source>
        <dbReference type="PROSITE-ProRule" id="PRU00339"/>
    </source>
</evidence>
<keyword evidence="6" id="KW-1185">Reference proteome</keyword>
<feature type="region of interest" description="Disordered" evidence="4">
    <location>
        <begin position="280"/>
        <end position="319"/>
    </location>
</feature>
<evidence type="ECO:0000256" key="2">
    <source>
        <dbReference type="ARBA" id="ARBA00022803"/>
    </source>
</evidence>
<evidence type="ECO:0008006" key="7">
    <source>
        <dbReference type="Google" id="ProtNLM"/>
    </source>
</evidence>
<feature type="compositionally biased region" description="Basic and acidic residues" evidence="4">
    <location>
        <begin position="280"/>
        <end position="295"/>
    </location>
</feature>
<name>A0AAD2CTD0_9STRA</name>
<dbReference type="Proteomes" id="UP001295423">
    <property type="component" value="Unassembled WGS sequence"/>
</dbReference>
<gene>
    <name evidence="5" type="ORF">CYCCA115_LOCUS9653</name>
</gene>
<dbReference type="InterPro" id="IPR011990">
    <property type="entry name" value="TPR-like_helical_dom_sf"/>
</dbReference>
<dbReference type="SUPFAM" id="SSF48452">
    <property type="entry name" value="TPR-like"/>
    <property type="match status" value="2"/>
</dbReference>
<proteinExistence type="predicted"/>
<organism evidence="5 6">
    <name type="scientific">Cylindrotheca closterium</name>
    <dbReference type="NCBI Taxonomy" id="2856"/>
    <lineage>
        <taxon>Eukaryota</taxon>
        <taxon>Sar</taxon>
        <taxon>Stramenopiles</taxon>
        <taxon>Ochrophyta</taxon>
        <taxon>Bacillariophyta</taxon>
        <taxon>Bacillariophyceae</taxon>
        <taxon>Bacillariophycidae</taxon>
        <taxon>Bacillariales</taxon>
        <taxon>Bacillariaceae</taxon>
        <taxon>Cylindrotheca</taxon>
    </lineage>
</organism>
<evidence type="ECO:0000313" key="6">
    <source>
        <dbReference type="Proteomes" id="UP001295423"/>
    </source>
</evidence>
<accession>A0AAD2CTD0</accession>
<dbReference type="PANTHER" id="PTHR45641:SF1">
    <property type="entry name" value="AAA+ ATPASE DOMAIN-CONTAINING PROTEIN"/>
    <property type="match status" value="1"/>
</dbReference>
<sequence>MFNKETIERRRRLWREYWKYKRRNLVKMILLLASTLTNIGNSLLREGKLNEALEKFERVLAIQLKKLGRHLDTADTYESIGHVYSEQQNDQRCEKMLRKALDIKLEILPQEDISDLSDLYQRLAMSLQLQGKSSEAIKTHKLALPSLLQKHGEEHPAVIESYSGIAILLANQMRFDDALQMLDKSIEICSRLQETGNFETDLLARSLANKGHCLKIQGRLDSATKHFTKALTVRKEALGEMHPLTAEFYENLGDVHVRQEMLEVGIHVLTKSLEIPQEYREGTERSGYRNEETGRFRKGNTALPRREGTERRGTENEGDAETTIQLFQESLDVYKEANEETNGVHPHMAVVYENISSVKVDNGLLEDGIAASAEALKIRRRIDGNDHVDTKRRMEVHRSHTYMLYLSTACCFYRE</sequence>
<dbReference type="SMART" id="SM00028">
    <property type="entry name" value="TPR"/>
    <property type="match status" value="6"/>
</dbReference>
<dbReference type="Gene3D" id="1.25.40.10">
    <property type="entry name" value="Tetratricopeptide repeat domain"/>
    <property type="match status" value="3"/>
</dbReference>
<keyword evidence="2 3" id="KW-0802">TPR repeat</keyword>
<feature type="compositionally biased region" description="Basic and acidic residues" evidence="4">
    <location>
        <begin position="304"/>
        <end position="315"/>
    </location>
</feature>
<dbReference type="PANTHER" id="PTHR45641">
    <property type="entry name" value="TETRATRICOPEPTIDE REPEAT PROTEIN (AFU_ORTHOLOGUE AFUA_6G03870)"/>
    <property type="match status" value="1"/>
</dbReference>
<dbReference type="AlphaFoldDB" id="A0AAD2CTD0"/>